<evidence type="ECO:0000313" key="2">
    <source>
        <dbReference type="Proteomes" id="UP000677244"/>
    </source>
</evidence>
<organism evidence="1 2">
    <name type="scientific">Niastella soli</name>
    <dbReference type="NCBI Taxonomy" id="2821487"/>
    <lineage>
        <taxon>Bacteria</taxon>
        <taxon>Pseudomonadati</taxon>
        <taxon>Bacteroidota</taxon>
        <taxon>Chitinophagia</taxon>
        <taxon>Chitinophagales</taxon>
        <taxon>Chitinophagaceae</taxon>
        <taxon>Niastella</taxon>
    </lineage>
</organism>
<dbReference type="RefSeq" id="WP_209141107.1">
    <property type="nucleotide sequence ID" value="NZ_JAGHKO010000005.1"/>
</dbReference>
<reference evidence="1 2" key="1">
    <citation type="submission" date="2021-03" db="EMBL/GenBank/DDBJ databases">
        <title>Assistant Professor.</title>
        <authorList>
            <person name="Huq M.A."/>
        </authorList>
    </citation>
    <scope>NUCLEOTIDE SEQUENCE [LARGE SCALE GENOMIC DNA]</scope>
    <source>
        <strain evidence="1 2">MAH-29</strain>
    </source>
</reference>
<proteinExistence type="predicted"/>
<dbReference type="Proteomes" id="UP000677244">
    <property type="component" value="Unassembled WGS sequence"/>
</dbReference>
<name>A0ABS3YZW0_9BACT</name>
<accession>A0ABS3YZW0</accession>
<keyword evidence="2" id="KW-1185">Reference proteome</keyword>
<protein>
    <submittedName>
        <fullName evidence="1">Uncharacterized protein</fullName>
    </submittedName>
</protein>
<evidence type="ECO:0000313" key="1">
    <source>
        <dbReference type="EMBL" id="MBO9203052.1"/>
    </source>
</evidence>
<comment type="caution">
    <text evidence="1">The sequence shown here is derived from an EMBL/GenBank/DDBJ whole genome shotgun (WGS) entry which is preliminary data.</text>
</comment>
<gene>
    <name evidence="1" type="ORF">J7I42_22360</name>
</gene>
<sequence>MDHTYQQQDLQTLIDLLAEETEKYTKAFVVGSLKESAQHRAIINALVEEINIRKREVTHRNVGQGGLKMSDNFPCC</sequence>
<dbReference type="EMBL" id="JAGHKO010000005">
    <property type="protein sequence ID" value="MBO9203052.1"/>
    <property type="molecule type" value="Genomic_DNA"/>
</dbReference>